<dbReference type="PANTHER" id="PTHR30136">
    <property type="entry name" value="HELIX-TURN-HELIX TRANSCRIPTIONAL REGULATOR, ICLR FAMILY"/>
    <property type="match status" value="1"/>
</dbReference>
<dbReference type="InterPro" id="IPR036388">
    <property type="entry name" value="WH-like_DNA-bd_sf"/>
</dbReference>
<dbReference type="Gene3D" id="1.10.10.10">
    <property type="entry name" value="Winged helix-like DNA-binding domain superfamily/Winged helix DNA-binding domain"/>
    <property type="match status" value="1"/>
</dbReference>
<keyword evidence="8" id="KW-1185">Reference proteome</keyword>
<keyword evidence="1" id="KW-0805">Transcription regulation</keyword>
<accession>A0ABU8WIW3</accession>
<sequence length="271" mass="29145">MKSARPQKAVAIPKPAETRAGDAAGSGSSAERSLRLLSLLASEGRALSLADLAARLALPKGTAHRICTQLLAAGYLARDVEERFYSVGPALRQLAFDTLNHGVVRGLRHDVLSELVREVDETCNFTTLDGAQVLYLDRVEAKWPLRLTLDVGSHVPLHCTASGKLFLSQMPRRERDLLIDGLTLTRMTRNTIVSASKLRAECDAIAERGHSCDAEEFIAGLIAVAVPVRDAAGEVRAAIAVHAPTARMAMKDALKRIDALKAAAARMTPLL</sequence>
<dbReference type="InterPro" id="IPR029016">
    <property type="entry name" value="GAF-like_dom_sf"/>
</dbReference>
<organism evidence="7 8">
    <name type="scientific">Variovorax rhizosphaerae</name>
    <dbReference type="NCBI Taxonomy" id="1836200"/>
    <lineage>
        <taxon>Bacteria</taxon>
        <taxon>Pseudomonadati</taxon>
        <taxon>Pseudomonadota</taxon>
        <taxon>Betaproteobacteria</taxon>
        <taxon>Burkholderiales</taxon>
        <taxon>Comamonadaceae</taxon>
        <taxon>Variovorax</taxon>
    </lineage>
</organism>
<gene>
    <name evidence="7" type="ORF">WKW82_12325</name>
</gene>
<comment type="caution">
    <text evidence="7">The sequence shown here is derived from an EMBL/GenBank/DDBJ whole genome shotgun (WGS) entry which is preliminary data.</text>
</comment>
<dbReference type="SUPFAM" id="SSF55781">
    <property type="entry name" value="GAF domain-like"/>
    <property type="match status" value="1"/>
</dbReference>
<dbReference type="Pfam" id="PF09339">
    <property type="entry name" value="HTH_IclR"/>
    <property type="match status" value="1"/>
</dbReference>
<dbReference type="InterPro" id="IPR005471">
    <property type="entry name" value="Tscrpt_reg_IclR_N"/>
</dbReference>
<dbReference type="EMBL" id="JBBKZT010000005">
    <property type="protein sequence ID" value="MEJ8847438.1"/>
    <property type="molecule type" value="Genomic_DNA"/>
</dbReference>
<dbReference type="SMART" id="SM00346">
    <property type="entry name" value="HTH_ICLR"/>
    <property type="match status" value="1"/>
</dbReference>
<dbReference type="Gene3D" id="3.30.450.40">
    <property type="match status" value="1"/>
</dbReference>
<dbReference type="PROSITE" id="PS51078">
    <property type="entry name" value="ICLR_ED"/>
    <property type="match status" value="1"/>
</dbReference>
<dbReference type="RefSeq" id="WP_340342576.1">
    <property type="nucleotide sequence ID" value="NZ_JBBKZT010000005.1"/>
</dbReference>
<evidence type="ECO:0000256" key="3">
    <source>
        <dbReference type="ARBA" id="ARBA00023163"/>
    </source>
</evidence>
<dbReference type="InterPro" id="IPR014757">
    <property type="entry name" value="Tscrpt_reg_IclR_C"/>
</dbReference>
<dbReference type="Pfam" id="PF01614">
    <property type="entry name" value="IclR_C"/>
    <property type="match status" value="1"/>
</dbReference>
<evidence type="ECO:0000313" key="7">
    <source>
        <dbReference type="EMBL" id="MEJ8847438.1"/>
    </source>
</evidence>
<feature type="domain" description="IclR-ED" evidence="6">
    <location>
        <begin position="90"/>
        <end position="271"/>
    </location>
</feature>
<proteinExistence type="predicted"/>
<evidence type="ECO:0000313" key="8">
    <source>
        <dbReference type="Proteomes" id="UP001385892"/>
    </source>
</evidence>
<dbReference type="PROSITE" id="PS51077">
    <property type="entry name" value="HTH_ICLR"/>
    <property type="match status" value="1"/>
</dbReference>
<feature type="domain" description="HTH iclR-type" evidence="5">
    <location>
        <begin position="27"/>
        <end position="89"/>
    </location>
</feature>
<evidence type="ECO:0000256" key="2">
    <source>
        <dbReference type="ARBA" id="ARBA00023125"/>
    </source>
</evidence>
<dbReference type="InterPro" id="IPR036390">
    <property type="entry name" value="WH_DNA-bd_sf"/>
</dbReference>
<dbReference type="PANTHER" id="PTHR30136:SF35">
    <property type="entry name" value="HTH-TYPE TRANSCRIPTIONAL REGULATOR RV1719"/>
    <property type="match status" value="1"/>
</dbReference>
<dbReference type="SUPFAM" id="SSF46785">
    <property type="entry name" value="Winged helix' DNA-binding domain"/>
    <property type="match status" value="1"/>
</dbReference>
<evidence type="ECO:0000256" key="4">
    <source>
        <dbReference type="SAM" id="MobiDB-lite"/>
    </source>
</evidence>
<evidence type="ECO:0000256" key="1">
    <source>
        <dbReference type="ARBA" id="ARBA00023015"/>
    </source>
</evidence>
<dbReference type="Proteomes" id="UP001385892">
    <property type="component" value="Unassembled WGS sequence"/>
</dbReference>
<keyword evidence="2" id="KW-0238">DNA-binding</keyword>
<evidence type="ECO:0000259" key="6">
    <source>
        <dbReference type="PROSITE" id="PS51078"/>
    </source>
</evidence>
<name>A0ABU8WIW3_9BURK</name>
<protein>
    <submittedName>
        <fullName evidence="7">IclR family transcriptional regulator</fullName>
    </submittedName>
</protein>
<keyword evidence="3" id="KW-0804">Transcription</keyword>
<evidence type="ECO:0000259" key="5">
    <source>
        <dbReference type="PROSITE" id="PS51077"/>
    </source>
</evidence>
<reference evidence="7 8" key="1">
    <citation type="submission" date="2024-03" db="EMBL/GenBank/DDBJ databases">
        <title>Novel species of the genus Variovorax.</title>
        <authorList>
            <person name="Liu Q."/>
            <person name="Xin Y.-H."/>
        </authorList>
    </citation>
    <scope>NUCLEOTIDE SEQUENCE [LARGE SCALE GENOMIC DNA]</scope>
    <source>
        <strain evidence="7 8">KACC 18900</strain>
    </source>
</reference>
<feature type="region of interest" description="Disordered" evidence="4">
    <location>
        <begin position="1"/>
        <end position="27"/>
    </location>
</feature>
<dbReference type="InterPro" id="IPR050707">
    <property type="entry name" value="HTH_MetabolicPath_Reg"/>
</dbReference>